<sequence length="78" mass="9134">MTREKFEDRKFPHPGMEDKPENYFTMTYILDEVNGQTTLTIIQDDPREQVSQEQVESQRSAEEDENSILAGLKKLVEE</sequence>
<reference evidence="2 3" key="1">
    <citation type="journal article" date="2021" name="Int. J. Syst. Evol. Microbiol.">
        <title>Reticulibacter mediterranei gen. nov., sp. nov., within the new family Reticulibacteraceae fam. nov., and Ktedonospora formicarum gen. nov., sp. nov., Ktedonobacter robiniae sp. nov., Dictyobacter formicarum sp. nov. and Dictyobacter arantiisoli sp. nov., belonging to the class Ktedonobacteria.</title>
        <authorList>
            <person name="Yabe S."/>
            <person name="Zheng Y."/>
            <person name="Wang C.M."/>
            <person name="Sakai Y."/>
            <person name="Abe K."/>
            <person name="Yokota A."/>
            <person name="Donadio S."/>
            <person name="Cavaletti L."/>
            <person name="Monciardini P."/>
        </authorList>
    </citation>
    <scope>NUCLEOTIDE SEQUENCE [LARGE SCALE GENOMIC DNA]</scope>
    <source>
        <strain evidence="2 3">SOSP1-9</strain>
    </source>
</reference>
<gene>
    <name evidence="2" type="ORF">KSZ_28380</name>
</gene>
<evidence type="ECO:0000256" key="1">
    <source>
        <dbReference type="SAM" id="MobiDB-lite"/>
    </source>
</evidence>
<protein>
    <recommendedName>
        <fullName evidence="4">DUF1292 domain-containing protein</fullName>
    </recommendedName>
</protein>
<dbReference type="Proteomes" id="UP000635565">
    <property type="component" value="Unassembled WGS sequence"/>
</dbReference>
<keyword evidence="3" id="KW-1185">Reference proteome</keyword>
<feature type="region of interest" description="Disordered" evidence="1">
    <location>
        <begin position="42"/>
        <end position="78"/>
    </location>
</feature>
<organism evidence="2 3">
    <name type="scientific">Dictyobacter formicarum</name>
    <dbReference type="NCBI Taxonomy" id="2778368"/>
    <lineage>
        <taxon>Bacteria</taxon>
        <taxon>Bacillati</taxon>
        <taxon>Chloroflexota</taxon>
        <taxon>Ktedonobacteria</taxon>
        <taxon>Ktedonobacterales</taxon>
        <taxon>Dictyobacteraceae</taxon>
        <taxon>Dictyobacter</taxon>
    </lineage>
</organism>
<evidence type="ECO:0000313" key="2">
    <source>
        <dbReference type="EMBL" id="GHO84832.1"/>
    </source>
</evidence>
<dbReference type="RefSeq" id="WP_201362461.1">
    <property type="nucleotide sequence ID" value="NZ_BNJJ01000007.1"/>
</dbReference>
<evidence type="ECO:0008006" key="4">
    <source>
        <dbReference type="Google" id="ProtNLM"/>
    </source>
</evidence>
<comment type="caution">
    <text evidence="2">The sequence shown here is derived from an EMBL/GenBank/DDBJ whole genome shotgun (WGS) entry which is preliminary data.</text>
</comment>
<name>A0ABQ3VFY8_9CHLR</name>
<dbReference type="SUPFAM" id="SSF55961">
    <property type="entry name" value="Bet v1-like"/>
    <property type="match status" value="1"/>
</dbReference>
<dbReference type="InterPro" id="IPR023393">
    <property type="entry name" value="START-like_dom_sf"/>
</dbReference>
<dbReference type="EMBL" id="BNJJ01000007">
    <property type="protein sequence ID" value="GHO84832.1"/>
    <property type="molecule type" value="Genomic_DNA"/>
</dbReference>
<proteinExistence type="predicted"/>
<dbReference type="Gene3D" id="3.30.530.20">
    <property type="match status" value="1"/>
</dbReference>
<evidence type="ECO:0000313" key="3">
    <source>
        <dbReference type="Proteomes" id="UP000635565"/>
    </source>
</evidence>
<accession>A0ABQ3VFY8</accession>